<evidence type="ECO:0000313" key="1">
    <source>
        <dbReference type="EMBL" id="SIO54480.1"/>
    </source>
</evidence>
<dbReference type="AlphaFoldDB" id="A0A1N6KD59"/>
<evidence type="ECO:0000313" key="2">
    <source>
        <dbReference type="Proteomes" id="UP000184693"/>
    </source>
</evidence>
<accession>A0A1N6KD59</accession>
<sequence>MLVYIFVDRSVSGVTADATGVNLPARVAPWASFKSVELNRDKRNLGVGPGECLDDIEKHGFHITDAHVRIADQVV</sequence>
<dbReference type="EMBL" id="FSRM01000002">
    <property type="protein sequence ID" value="SIO54480.1"/>
    <property type="molecule type" value="Genomic_DNA"/>
</dbReference>
<organism evidence="1 2">
    <name type="scientific">Paraburkholderia phenazinium</name>
    <dbReference type="NCBI Taxonomy" id="60549"/>
    <lineage>
        <taxon>Bacteria</taxon>
        <taxon>Pseudomonadati</taxon>
        <taxon>Pseudomonadota</taxon>
        <taxon>Betaproteobacteria</taxon>
        <taxon>Burkholderiales</taxon>
        <taxon>Burkholderiaceae</taxon>
        <taxon>Paraburkholderia</taxon>
    </lineage>
</organism>
<protein>
    <submittedName>
        <fullName evidence="1">Uncharacterized protein</fullName>
    </submittedName>
</protein>
<proteinExistence type="predicted"/>
<name>A0A1N6KD59_9BURK</name>
<reference evidence="1 2" key="1">
    <citation type="submission" date="2016-11" db="EMBL/GenBank/DDBJ databases">
        <authorList>
            <person name="Jaros S."/>
            <person name="Januszkiewicz K."/>
            <person name="Wedrychowicz H."/>
        </authorList>
    </citation>
    <scope>NUCLEOTIDE SEQUENCE [LARGE SCALE GENOMIC DNA]</scope>
    <source>
        <strain evidence="1 2">GAS86</strain>
    </source>
</reference>
<gene>
    <name evidence="1" type="ORF">SAMN05444168_6847</name>
</gene>
<dbReference type="Proteomes" id="UP000184693">
    <property type="component" value="Unassembled WGS sequence"/>
</dbReference>